<evidence type="ECO:0000313" key="17">
    <source>
        <dbReference type="Proteomes" id="UP000235464"/>
    </source>
</evidence>
<dbReference type="Proteomes" id="UP000235464">
    <property type="component" value="Chromosome I"/>
</dbReference>
<dbReference type="PROSITE" id="PS51674">
    <property type="entry name" value="4FE4S_WBL"/>
    <property type="match status" value="1"/>
</dbReference>
<comment type="subcellular location">
    <subcellularLocation>
        <location evidence="1 13">Cytoplasm</location>
    </subcellularLocation>
</comment>
<dbReference type="InterPro" id="IPR003482">
    <property type="entry name" value="Whib"/>
</dbReference>
<evidence type="ECO:0000256" key="3">
    <source>
        <dbReference type="ARBA" id="ARBA00010641"/>
    </source>
</evidence>
<dbReference type="GO" id="GO:0016987">
    <property type="term" value="F:sigma factor activity"/>
    <property type="evidence" value="ECO:0007669"/>
    <property type="project" value="UniProtKB-KW"/>
</dbReference>
<evidence type="ECO:0000256" key="2">
    <source>
        <dbReference type="ARBA" id="ARBA00006597"/>
    </source>
</evidence>
<proteinExistence type="inferred from homology"/>
<keyword evidence="4 13" id="KW-0004">4Fe-4S</keyword>
<keyword evidence="9" id="KW-0731">Sigma factor</keyword>
<keyword evidence="11 13" id="KW-1015">Disulfide bond</keyword>
<evidence type="ECO:0000256" key="5">
    <source>
        <dbReference type="ARBA" id="ARBA00022723"/>
    </source>
</evidence>
<evidence type="ECO:0000256" key="6">
    <source>
        <dbReference type="ARBA" id="ARBA00023004"/>
    </source>
</evidence>
<keyword evidence="7 13" id="KW-0411">Iron-sulfur</keyword>
<keyword evidence="5 13" id="KW-0479">Metal-binding</keyword>
<accession>A0A2N9AZV1</accession>
<evidence type="ECO:0000256" key="8">
    <source>
        <dbReference type="ARBA" id="ARBA00023015"/>
    </source>
</evidence>
<dbReference type="InterPro" id="IPR014284">
    <property type="entry name" value="RNA_pol_sigma-70_dom"/>
</dbReference>
<gene>
    <name evidence="16" type="primary">whiB4_2</name>
    <name evidence="13" type="synonym">whiB</name>
    <name evidence="16" type="ORF">SCNRRL3882_0084</name>
</gene>
<dbReference type="GO" id="GO:0006352">
    <property type="term" value="P:DNA-templated transcription initiation"/>
    <property type="evidence" value="ECO:0007669"/>
    <property type="project" value="InterPro"/>
</dbReference>
<dbReference type="OrthoDB" id="3608473at2"/>
<protein>
    <recommendedName>
        <fullName evidence="13">Transcriptional regulator WhiB</fullName>
    </recommendedName>
</protein>
<dbReference type="Pfam" id="PF02467">
    <property type="entry name" value="Whib"/>
    <property type="match status" value="1"/>
</dbReference>
<feature type="binding site" evidence="13">
    <location>
        <position position="54"/>
    </location>
    <ligand>
        <name>[4Fe-4S] cluster</name>
        <dbReference type="ChEBI" id="CHEBI:49883"/>
    </ligand>
</feature>
<evidence type="ECO:0000256" key="7">
    <source>
        <dbReference type="ARBA" id="ARBA00023014"/>
    </source>
</evidence>
<dbReference type="PANTHER" id="PTHR38839">
    <property type="entry name" value="TRANSCRIPTIONAL REGULATOR WHID-RELATED"/>
    <property type="match status" value="1"/>
</dbReference>
<reference evidence="17" key="1">
    <citation type="submission" date="2017-11" db="EMBL/GenBank/DDBJ databases">
        <authorList>
            <person name="Wibberg D."/>
        </authorList>
    </citation>
    <scope>NUCLEOTIDE SEQUENCE [LARGE SCALE GENOMIC DNA]</scope>
</reference>
<dbReference type="Gene3D" id="1.10.10.10">
    <property type="entry name" value="Winged helix-like DNA-binding domain superfamily/Winged helix DNA-binding domain"/>
    <property type="match status" value="1"/>
</dbReference>
<evidence type="ECO:0000313" key="16">
    <source>
        <dbReference type="EMBL" id="SOR76600.1"/>
    </source>
</evidence>
<name>A0A2N9AZV1_STRCX</name>
<dbReference type="Gene3D" id="1.10.1740.10">
    <property type="match status" value="1"/>
</dbReference>
<dbReference type="HAMAP" id="MF_01479">
    <property type="entry name" value="WhiB"/>
    <property type="match status" value="1"/>
</dbReference>
<comment type="PTM">
    <text evidence="13">The Fe-S cluster can be nitrosylated by nitric oxide (NO).</text>
</comment>
<keyword evidence="13" id="KW-0963">Cytoplasm</keyword>
<evidence type="ECO:0000256" key="13">
    <source>
        <dbReference type="HAMAP-Rule" id="MF_01479"/>
    </source>
</evidence>
<dbReference type="SUPFAM" id="SSF88659">
    <property type="entry name" value="Sigma3 and sigma4 domains of RNA polymerase sigma factors"/>
    <property type="match status" value="1"/>
</dbReference>
<dbReference type="GO" id="GO:0035731">
    <property type="term" value="F:dinitrosyl-iron complex binding"/>
    <property type="evidence" value="ECO:0007669"/>
    <property type="project" value="UniProtKB-UniRule"/>
</dbReference>
<dbReference type="Pfam" id="PF08281">
    <property type="entry name" value="Sigma70_r4_2"/>
    <property type="match status" value="1"/>
</dbReference>
<dbReference type="CDD" id="cd06171">
    <property type="entry name" value="Sigma70_r4"/>
    <property type="match status" value="1"/>
</dbReference>
<comment type="similarity">
    <text evidence="2 13">Belongs to the WhiB family.</text>
</comment>
<comment type="PTM">
    <text evidence="13">Upon Fe-S cluster removal intramolecular disulfide bonds are formed.</text>
</comment>
<feature type="binding site" evidence="13">
    <location>
        <position position="95"/>
    </location>
    <ligand>
        <name>[4Fe-4S] cluster</name>
        <dbReference type="ChEBI" id="CHEBI:49883"/>
    </ligand>
</feature>
<evidence type="ECO:0000256" key="4">
    <source>
        <dbReference type="ARBA" id="ARBA00022485"/>
    </source>
</evidence>
<dbReference type="InterPro" id="IPR034768">
    <property type="entry name" value="4FE4S_WBL"/>
</dbReference>
<evidence type="ECO:0000256" key="1">
    <source>
        <dbReference type="ARBA" id="ARBA00004496"/>
    </source>
</evidence>
<keyword evidence="17" id="KW-1185">Reference proteome</keyword>
<comment type="function">
    <text evidence="13">Acts as a transcriptional regulator. Probably redox-responsive. The apo- but not holo-form probably binds DNA.</text>
</comment>
<dbReference type="InterPro" id="IPR013249">
    <property type="entry name" value="RNA_pol_sigma70_r4_t2"/>
</dbReference>
<keyword evidence="6 13" id="KW-0408">Iron</keyword>
<keyword evidence="8 13" id="KW-0805">Transcription regulation</keyword>
<evidence type="ECO:0000256" key="10">
    <source>
        <dbReference type="ARBA" id="ARBA00023125"/>
    </source>
</evidence>
<dbReference type="SUPFAM" id="SSF88946">
    <property type="entry name" value="Sigma2 domain of RNA polymerase sigma factors"/>
    <property type="match status" value="1"/>
</dbReference>
<feature type="binding site" evidence="13">
    <location>
        <position position="89"/>
    </location>
    <ligand>
        <name>[4Fe-4S] cluster</name>
        <dbReference type="ChEBI" id="CHEBI:49883"/>
    </ligand>
</feature>
<feature type="binding site" evidence="13">
    <location>
        <position position="86"/>
    </location>
    <ligand>
        <name>[4Fe-4S] cluster</name>
        <dbReference type="ChEBI" id="CHEBI:49883"/>
    </ligand>
</feature>
<keyword evidence="10 13" id="KW-0238">DNA-binding</keyword>
<comment type="cofactor">
    <cofactor evidence="13">
        <name>[4Fe-4S] cluster</name>
        <dbReference type="ChEBI" id="CHEBI:49883"/>
    </cofactor>
    <text evidence="13">Binds 1 [4Fe-4S] cluster per subunit. Following nitrosylation of the [4Fe-4S] cluster binds 1 [4Fe-8(NO)] cluster per subunit.</text>
</comment>
<dbReference type="InterPro" id="IPR013325">
    <property type="entry name" value="RNA_pol_sigma_r2"/>
</dbReference>
<dbReference type="AlphaFoldDB" id="A0A2N9AZV1"/>
<feature type="domain" description="4Fe-4S Wbl-type" evidence="15">
    <location>
        <begin position="53"/>
        <end position="119"/>
    </location>
</feature>
<feature type="compositionally biased region" description="Basic residues" evidence="14">
    <location>
        <begin position="17"/>
        <end position="33"/>
    </location>
</feature>
<dbReference type="GO" id="GO:0051539">
    <property type="term" value="F:4 iron, 4 sulfur cluster binding"/>
    <property type="evidence" value="ECO:0007669"/>
    <property type="project" value="UniProtKB-UniRule"/>
</dbReference>
<dbReference type="NCBIfam" id="TIGR02937">
    <property type="entry name" value="sigma70-ECF"/>
    <property type="match status" value="1"/>
</dbReference>
<keyword evidence="12 13" id="KW-0804">Transcription</keyword>
<sequence length="305" mass="34147">MPRGSCPRAAGSLRTGTARRSRSASGRARKGRKPAVAEPDESDWEAEWQLNAACRYDARGDQEHERLTSMFWAHSLADAAAVRSLCKTCSVRFDCAELALKYEEPYGIWGGLTEQERRHLLRSHPGVEAWRHLLETAIAEYDLVAATFDLDFASLFEEQFHRMVGFLITAGARRQDAEDAVQMAFVELARHWTEVCERTGWLRRVAHRMWSKVVFQSREHPVADVGGDAVVAQGDDADLVERHRVLQLLSRLPEQQRVVLAFAYDGCTPSETAAALGVPAANVRQNLKRARTALARLITQEGIVP</sequence>
<comment type="similarity">
    <text evidence="3">Belongs to the sigma-70 factor family. ECF subfamily.</text>
</comment>
<feature type="region of interest" description="Disordered" evidence="14">
    <location>
        <begin position="1"/>
        <end position="41"/>
    </location>
</feature>
<evidence type="ECO:0000256" key="12">
    <source>
        <dbReference type="ARBA" id="ARBA00023163"/>
    </source>
</evidence>
<evidence type="ECO:0000256" key="9">
    <source>
        <dbReference type="ARBA" id="ARBA00023082"/>
    </source>
</evidence>
<dbReference type="GO" id="GO:0046872">
    <property type="term" value="F:metal ion binding"/>
    <property type="evidence" value="ECO:0007669"/>
    <property type="project" value="UniProtKB-KW"/>
</dbReference>
<dbReference type="GO" id="GO:0045454">
    <property type="term" value="P:cell redox homeostasis"/>
    <property type="evidence" value="ECO:0007669"/>
    <property type="project" value="TreeGrafter"/>
</dbReference>
<dbReference type="EMBL" id="LT963352">
    <property type="protein sequence ID" value="SOR76600.1"/>
    <property type="molecule type" value="Genomic_DNA"/>
</dbReference>
<dbReference type="InterPro" id="IPR036388">
    <property type="entry name" value="WH-like_DNA-bd_sf"/>
</dbReference>
<dbReference type="GO" id="GO:0005737">
    <property type="term" value="C:cytoplasm"/>
    <property type="evidence" value="ECO:0007669"/>
    <property type="project" value="UniProtKB-SubCell"/>
</dbReference>
<dbReference type="InterPro" id="IPR013324">
    <property type="entry name" value="RNA_pol_sigma_r3/r4-like"/>
</dbReference>
<evidence type="ECO:0000256" key="14">
    <source>
        <dbReference type="SAM" id="MobiDB-lite"/>
    </source>
</evidence>
<dbReference type="GO" id="GO:0047134">
    <property type="term" value="F:protein-disulfide reductase [NAD(P)H] activity"/>
    <property type="evidence" value="ECO:0007669"/>
    <property type="project" value="TreeGrafter"/>
</dbReference>
<organism evidence="16 17">
    <name type="scientific">Streptomyces chartreusis NRRL 3882</name>
    <dbReference type="NCBI Taxonomy" id="1079985"/>
    <lineage>
        <taxon>Bacteria</taxon>
        <taxon>Bacillati</taxon>
        <taxon>Actinomycetota</taxon>
        <taxon>Actinomycetes</taxon>
        <taxon>Kitasatosporales</taxon>
        <taxon>Streptomycetaceae</taxon>
        <taxon>Streptomyces</taxon>
    </lineage>
</organism>
<evidence type="ECO:0000256" key="11">
    <source>
        <dbReference type="ARBA" id="ARBA00023157"/>
    </source>
</evidence>
<evidence type="ECO:0000259" key="15">
    <source>
        <dbReference type="PROSITE" id="PS51674"/>
    </source>
</evidence>
<dbReference type="GO" id="GO:0045892">
    <property type="term" value="P:negative regulation of DNA-templated transcription"/>
    <property type="evidence" value="ECO:0007669"/>
    <property type="project" value="TreeGrafter"/>
</dbReference>
<dbReference type="GO" id="GO:0003677">
    <property type="term" value="F:DNA binding"/>
    <property type="evidence" value="ECO:0007669"/>
    <property type="project" value="UniProtKB-UniRule"/>
</dbReference>